<feature type="signal peptide" evidence="1">
    <location>
        <begin position="1"/>
        <end position="22"/>
    </location>
</feature>
<accession>A0A3N4U7K1</accession>
<reference evidence="2 3" key="1">
    <citation type="submission" date="2018-11" db="EMBL/GenBank/DDBJ databases">
        <title>Genomic Encyclopedia of Type Strains, Phase IV (KMG-IV): sequencing the most valuable type-strain genomes for metagenomic binning, comparative biology and taxonomic classification.</title>
        <authorList>
            <person name="Goeker M."/>
        </authorList>
    </citation>
    <scope>NUCLEOTIDE SEQUENCE [LARGE SCALE GENOMIC DNA]</scope>
    <source>
        <strain evidence="2 3">DSM 104731</strain>
    </source>
</reference>
<proteinExistence type="predicted"/>
<gene>
    <name evidence="2" type="ORF">EDD53_2968</name>
</gene>
<keyword evidence="1" id="KW-0732">Signal</keyword>
<keyword evidence="3" id="KW-1185">Reference proteome</keyword>
<evidence type="ECO:0000313" key="2">
    <source>
        <dbReference type="EMBL" id="RPE62929.1"/>
    </source>
</evidence>
<evidence type="ECO:0008006" key="4">
    <source>
        <dbReference type="Google" id="ProtNLM"/>
    </source>
</evidence>
<evidence type="ECO:0000256" key="1">
    <source>
        <dbReference type="SAM" id="SignalP"/>
    </source>
</evidence>
<sequence>MKKLLAIGAVSIAATFSTPVFAAVTEAQVSAAINACIATPASCAAVLGALDLTGMSPAALAGVSAQLQAAAATVAASNPALSQGFTQLASAVESGSVDAQVVAQLGSPN</sequence>
<name>A0A3N4U7K1_9RHOB</name>
<organism evidence="2 3">
    <name type="scientific">Pacificibacter maritimus</name>
    <dbReference type="NCBI Taxonomy" id="762213"/>
    <lineage>
        <taxon>Bacteria</taxon>
        <taxon>Pseudomonadati</taxon>
        <taxon>Pseudomonadota</taxon>
        <taxon>Alphaproteobacteria</taxon>
        <taxon>Rhodobacterales</taxon>
        <taxon>Roseobacteraceae</taxon>
        <taxon>Pacificibacter</taxon>
    </lineage>
</organism>
<feature type="chain" id="PRO_5018218753" description="Secreted protein" evidence="1">
    <location>
        <begin position="23"/>
        <end position="109"/>
    </location>
</feature>
<dbReference type="EMBL" id="RKQK01000006">
    <property type="protein sequence ID" value="RPE62929.1"/>
    <property type="molecule type" value="Genomic_DNA"/>
</dbReference>
<protein>
    <recommendedName>
        <fullName evidence="4">Secreted protein</fullName>
    </recommendedName>
</protein>
<dbReference type="Proteomes" id="UP000269689">
    <property type="component" value="Unassembled WGS sequence"/>
</dbReference>
<comment type="caution">
    <text evidence="2">The sequence shown here is derived from an EMBL/GenBank/DDBJ whole genome shotgun (WGS) entry which is preliminary data.</text>
</comment>
<dbReference type="AlphaFoldDB" id="A0A3N4U7K1"/>
<evidence type="ECO:0000313" key="3">
    <source>
        <dbReference type="Proteomes" id="UP000269689"/>
    </source>
</evidence>
<dbReference type="RefSeq" id="WP_123794275.1">
    <property type="nucleotide sequence ID" value="NZ_RKQK01000006.1"/>
</dbReference>